<name>A0A8S2T0M4_9BILA</name>
<feature type="region of interest" description="Disordered" evidence="2">
    <location>
        <begin position="533"/>
        <end position="582"/>
    </location>
</feature>
<feature type="compositionally biased region" description="Low complexity" evidence="2">
    <location>
        <begin position="568"/>
        <end position="582"/>
    </location>
</feature>
<dbReference type="InterPro" id="IPR036875">
    <property type="entry name" value="Znf_CCHC_sf"/>
</dbReference>
<dbReference type="SMART" id="SM00343">
    <property type="entry name" value="ZnF_C2HC"/>
    <property type="match status" value="1"/>
</dbReference>
<sequence>MNTRTTLNLTNTPISALQLTPKRRNQQQTITKSQHQRRFTLVPSIQQQIFLLPSQSTSTLSETSSTSSHSPSPSITQINLQNNSTMIDNNDILELEEMRTKQIEIENKFLSKIPNFISPEDTNITDFISTAENIFDKLNYSDDTRVHKIGDKLDETLQQWYKHFTKTSKPTWNNFKEQLPTCCEINTDENQQQQSNDSDEEFTSLLDLIRPQVHPFTGEEDATHWFTQIDSKLYELNLTFQDRIAIIPYLLKGNAIIWYSLNKARINCYIDFCQLFAEEYINKQQSSSCDKPKLNRTTNSVIIKKSAVGLAGMPTIAEMSASSHATRCGVVAGPSSLSPVISKALLDKFVKDPIKFNGGKDNVHTWLEEIEQQFKIMKLDNSDKLNLIHICLKGEAQQWYKQHKDQIDTWPIFINDLIKAFTSNFKRDLAFQKLKQYHQTVNQSVIQYYAEMMKVIKQADPDMNESTKVQYLMNGLRPSLSIETRRNYPTTTQEFLQQAQKAEELTAISTITTSDLVTTDDLSTASSLLHHQPKYWSSRGRPNRSNGSFSAQQYQSSDQPRYIPSTRNIQQQPSSTISSSINNNNQRLRPCFNCGATNHLARDCRRFGQQNQ</sequence>
<feature type="region of interest" description="Disordered" evidence="2">
    <location>
        <begin position="56"/>
        <end position="77"/>
    </location>
</feature>
<proteinExistence type="predicted"/>
<evidence type="ECO:0000259" key="3">
    <source>
        <dbReference type="PROSITE" id="PS50158"/>
    </source>
</evidence>
<dbReference type="PANTHER" id="PTHR33223">
    <property type="entry name" value="CCHC-TYPE DOMAIN-CONTAINING PROTEIN"/>
    <property type="match status" value="1"/>
</dbReference>
<dbReference type="PANTHER" id="PTHR33223:SF6">
    <property type="entry name" value="CCHC-TYPE DOMAIN-CONTAINING PROTEIN"/>
    <property type="match status" value="1"/>
</dbReference>
<dbReference type="PROSITE" id="PS50158">
    <property type="entry name" value="ZF_CCHC"/>
    <property type="match status" value="1"/>
</dbReference>
<keyword evidence="1" id="KW-0862">Zinc</keyword>
<accession>A0A8S2T0M4</accession>
<reference evidence="5" key="1">
    <citation type="submission" date="2021-02" db="EMBL/GenBank/DDBJ databases">
        <authorList>
            <person name="Nowell W R."/>
        </authorList>
    </citation>
    <scope>NUCLEOTIDE SEQUENCE</scope>
</reference>
<dbReference type="EMBL" id="CAJOBA010053205">
    <property type="protein sequence ID" value="CAF4262644.1"/>
    <property type="molecule type" value="Genomic_DNA"/>
</dbReference>
<dbReference type="SUPFAM" id="SSF57756">
    <property type="entry name" value="Retrovirus zinc finger-like domains"/>
    <property type="match status" value="1"/>
</dbReference>
<protein>
    <recommendedName>
        <fullName evidence="3">CCHC-type domain-containing protein</fullName>
    </recommendedName>
</protein>
<evidence type="ECO:0000313" key="6">
    <source>
        <dbReference type="Proteomes" id="UP000682733"/>
    </source>
</evidence>
<evidence type="ECO:0000313" key="4">
    <source>
        <dbReference type="EMBL" id="CAF1470724.1"/>
    </source>
</evidence>
<evidence type="ECO:0000313" key="5">
    <source>
        <dbReference type="EMBL" id="CAF4262644.1"/>
    </source>
</evidence>
<dbReference type="InterPro" id="IPR001878">
    <property type="entry name" value="Znf_CCHC"/>
</dbReference>
<feature type="domain" description="CCHC-type" evidence="3">
    <location>
        <begin position="591"/>
        <end position="606"/>
    </location>
</feature>
<feature type="compositionally biased region" description="Low complexity" evidence="2">
    <location>
        <begin position="56"/>
        <end position="74"/>
    </location>
</feature>
<comment type="caution">
    <text evidence="5">The sequence shown here is derived from an EMBL/GenBank/DDBJ whole genome shotgun (WGS) entry which is preliminary data.</text>
</comment>
<evidence type="ECO:0000256" key="2">
    <source>
        <dbReference type="SAM" id="MobiDB-lite"/>
    </source>
</evidence>
<dbReference type="Proteomes" id="UP000682733">
    <property type="component" value="Unassembled WGS sequence"/>
</dbReference>
<dbReference type="InterPro" id="IPR005162">
    <property type="entry name" value="Retrotrans_gag_dom"/>
</dbReference>
<keyword evidence="1" id="KW-0479">Metal-binding</keyword>
<dbReference type="Pfam" id="PF03732">
    <property type="entry name" value="Retrotrans_gag"/>
    <property type="match status" value="1"/>
</dbReference>
<dbReference type="GO" id="GO:0008270">
    <property type="term" value="F:zinc ion binding"/>
    <property type="evidence" value="ECO:0007669"/>
    <property type="project" value="UniProtKB-KW"/>
</dbReference>
<gene>
    <name evidence="4" type="ORF">OVA965_LOCUS35644</name>
    <name evidence="5" type="ORF">TMI583_LOCUS36615</name>
</gene>
<dbReference type="Proteomes" id="UP000677228">
    <property type="component" value="Unassembled WGS sequence"/>
</dbReference>
<dbReference type="Pfam" id="PF00098">
    <property type="entry name" value="zf-CCHC"/>
    <property type="match status" value="1"/>
</dbReference>
<feature type="compositionally biased region" description="Low complexity" evidence="2">
    <location>
        <begin position="537"/>
        <end position="550"/>
    </location>
</feature>
<keyword evidence="1" id="KW-0863">Zinc-finger</keyword>
<dbReference type="EMBL" id="CAJNOK010031318">
    <property type="protein sequence ID" value="CAF1470724.1"/>
    <property type="molecule type" value="Genomic_DNA"/>
</dbReference>
<organism evidence="5 6">
    <name type="scientific">Didymodactylos carnosus</name>
    <dbReference type="NCBI Taxonomy" id="1234261"/>
    <lineage>
        <taxon>Eukaryota</taxon>
        <taxon>Metazoa</taxon>
        <taxon>Spiralia</taxon>
        <taxon>Gnathifera</taxon>
        <taxon>Rotifera</taxon>
        <taxon>Eurotatoria</taxon>
        <taxon>Bdelloidea</taxon>
        <taxon>Philodinida</taxon>
        <taxon>Philodinidae</taxon>
        <taxon>Didymodactylos</taxon>
    </lineage>
</organism>
<evidence type="ECO:0000256" key="1">
    <source>
        <dbReference type="PROSITE-ProRule" id="PRU00047"/>
    </source>
</evidence>
<dbReference type="GO" id="GO:0003676">
    <property type="term" value="F:nucleic acid binding"/>
    <property type="evidence" value="ECO:0007669"/>
    <property type="project" value="InterPro"/>
</dbReference>
<dbReference type="AlphaFoldDB" id="A0A8S2T0M4"/>